<feature type="binding site" evidence="6">
    <location>
        <position position="124"/>
    </location>
    <ligand>
        <name>S-adenosyl-L-methionine</name>
        <dbReference type="ChEBI" id="CHEBI:59789"/>
    </ligand>
</feature>
<dbReference type="GO" id="GO:0008983">
    <property type="term" value="F:protein-glutamate O-methyltransferase activity"/>
    <property type="evidence" value="ECO:0007669"/>
    <property type="project" value="UniProtKB-EC"/>
</dbReference>
<dbReference type="InterPro" id="IPR022641">
    <property type="entry name" value="CheR_N"/>
</dbReference>
<comment type="catalytic activity">
    <reaction evidence="1 5">
        <text>L-glutamyl-[protein] + S-adenosyl-L-methionine = [protein]-L-glutamate 5-O-methyl ester + S-adenosyl-L-homocysteine</text>
        <dbReference type="Rhea" id="RHEA:24452"/>
        <dbReference type="Rhea" id="RHEA-COMP:10208"/>
        <dbReference type="Rhea" id="RHEA-COMP:10311"/>
        <dbReference type="ChEBI" id="CHEBI:29973"/>
        <dbReference type="ChEBI" id="CHEBI:57856"/>
        <dbReference type="ChEBI" id="CHEBI:59789"/>
        <dbReference type="ChEBI" id="CHEBI:82795"/>
        <dbReference type="EC" id="2.1.1.80"/>
    </reaction>
</comment>
<keyword evidence="9" id="KW-1185">Reference proteome</keyword>
<dbReference type="Gene3D" id="3.40.50.150">
    <property type="entry name" value="Vaccinia Virus protein VP39"/>
    <property type="match status" value="1"/>
</dbReference>
<evidence type="ECO:0000259" key="7">
    <source>
        <dbReference type="PROSITE" id="PS50123"/>
    </source>
</evidence>
<dbReference type="PANTHER" id="PTHR24422">
    <property type="entry name" value="CHEMOTAXIS PROTEIN METHYLTRANSFERASE"/>
    <property type="match status" value="1"/>
</dbReference>
<dbReference type="InterPro" id="IPR029063">
    <property type="entry name" value="SAM-dependent_MTases_sf"/>
</dbReference>
<dbReference type="AlphaFoldDB" id="A0A172YGQ9"/>
<dbReference type="PIRSF" id="PIRSF000410">
    <property type="entry name" value="CheR"/>
    <property type="match status" value="1"/>
</dbReference>
<dbReference type="Pfam" id="PF03705">
    <property type="entry name" value="CheR_N"/>
    <property type="match status" value="1"/>
</dbReference>
<comment type="function">
    <text evidence="5">Methylation of the membrane-bound methyl-accepting chemotaxis proteins (MCP) to form gamma-glutamyl methyl ester residues in MCP.</text>
</comment>
<accession>A0A172YGQ9</accession>
<reference evidence="8 9" key="1">
    <citation type="submission" date="2016-04" db="EMBL/GenBank/DDBJ databases">
        <title>Complete Genome Sequence of Halotalea alkalilenta IHB B 13600.</title>
        <authorList>
            <person name="Swarnkar M.K."/>
            <person name="Sharma A."/>
            <person name="Kaushal K."/>
            <person name="Soni R."/>
            <person name="Rana S."/>
            <person name="Singh A.K."/>
            <person name="Gulati A."/>
        </authorList>
    </citation>
    <scope>NUCLEOTIDE SEQUENCE [LARGE SCALE GENOMIC DNA]</scope>
    <source>
        <strain evidence="8 9">IHB B 13600</strain>
    </source>
</reference>
<dbReference type="InterPro" id="IPR026024">
    <property type="entry name" value="Chemotaxis_MeTrfase_CheR"/>
</dbReference>
<dbReference type="PANTHER" id="PTHR24422:SF19">
    <property type="entry name" value="CHEMOTAXIS PROTEIN METHYLTRANSFERASE"/>
    <property type="match status" value="1"/>
</dbReference>
<dbReference type="PROSITE" id="PS50123">
    <property type="entry name" value="CHER"/>
    <property type="match status" value="1"/>
</dbReference>
<keyword evidence="4 5" id="KW-0949">S-adenosyl-L-methionine</keyword>
<dbReference type="STRING" id="376489.A5892_13650"/>
<dbReference type="Pfam" id="PF01739">
    <property type="entry name" value="CheR"/>
    <property type="match status" value="1"/>
</dbReference>
<evidence type="ECO:0000313" key="9">
    <source>
        <dbReference type="Proteomes" id="UP000077875"/>
    </source>
</evidence>
<protein>
    <recommendedName>
        <fullName evidence="5">Chemotaxis protein methyltransferase</fullName>
        <ecNumber evidence="5">2.1.1.80</ecNumber>
    </recommendedName>
</protein>
<gene>
    <name evidence="8" type="ORF">A5892_13650</name>
</gene>
<evidence type="ECO:0000256" key="3">
    <source>
        <dbReference type="ARBA" id="ARBA00022679"/>
    </source>
</evidence>
<evidence type="ECO:0000256" key="2">
    <source>
        <dbReference type="ARBA" id="ARBA00022603"/>
    </source>
</evidence>
<evidence type="ECO:0000256" key="4">
    <source>
        <dbReference type="ARBA" id="ARBA00022691"/>
    </source>
</evidence>
<feature type="domain" description="CheR-type methyltransferase" evidence="7">
    <location>
        <begin position="11"/>
        <end position="281"/>
    </location>
</feature>
<dbReference type="Gene3D" id="1.10.155.10">
    <property type="entry name" value="Chemotaxis receptor methyltransferase CheR, N-terminal domain"/>
    <property type="match status" value="1"/>
</dbReference>
<dbReference type="GO" id="GO:0032259">
    <property type="term" value="P:methylation"/>
    <property type="evidence" value="ECO:0007669"/>
    <property type="project" value="UniProtKB-KW"/>
</dbReference>
<dbReference type="InterPro" id="IPR000780">
    <property type="entry name" value="CheR_MeTrfase"/>
</dbReference>
<dbReference type="PRINTS" id="PR00996">
    <property type="entry name" value="CHERMTFRASE"/>
</dbReference>
<feature type="binding site" evidence="6">
    <location>
        <position position="89"/>
    </location>
    <ligand>
        <name>S-adenosyl-L-methionine</name>
        <dbReference type="ChEBI" id="CHEBI:59789"/>
    </ligand>
</feature>
<name>A0A172YGQ9_9GAMM</name>
<evidence type="ECO:0000256" key="5">
    <source>
        <dbReference type="PIRNR" id="PIRNR000410"/>
    </source>
</evidence>
<feature type="binding site" evidence="6">
    <location>
        <position position="87"/>
    </location>
    <ligand>
        <name>S-adenosyl-L-methionine</name>
        <dbReference type="ChEBI" id="CHEBI:59789"/>
    </ligand>
</feature>
<keyword evidence="3 5" id="KW-0808">Transferase</keyword>
<feature type="binding site" evidence="6">
    <location>
        <begin position="225"/>
        <end position="226"/>
    </location>
    <ligand>
        <name>S-adenosyl-L-methionine</name>
        <dbReference type="ChEBI" id="CHEBI:59789"/>
    </ligand>
</feature>
<dbReference type="Proteomes" id="UP000077875">
    <property type="component" value="Chromosome"/>
</dbReference>
<evidence type="ECO:0000313" key="8">
    <source>
        <dbReference type="EMBL" id="ANF58387.1"/>
    </source>
</evidence>
<feature type="binding site" evidence="6">
    <location>
        <position position="149"/>
    </location>
    <ligand>
        <name>S-adenosyl-L-methionine</name>
        <dbReference type="ChEBI" id="CHEBI:59789"/>
    </ligand>
</feature>
<organism evidence="8 9">
    <name type="scientific">Halotalea alkalilenta</name>
    <dbReference type="NCBI Taxonomy" id="376489"/>
    <lineage>
        <taxon>Bacteria</taxon>
        <taxon>Pseudomonadati</taxon>
        <taxon>Pseudomonadota</taxon>
        <taxon>Gammaproteobacteria</taxon>
        <taxon>Oceanospirillales</taxon>
        <taxon>Halomonadaceae</taxon>
        <taxon>Halotalea</taxon>
    </lineage>
</organism>
<dbReference type="EMBL" id="CP015243">
    <property type="protein sequence ID" value="ANF58387.1"/>
    <property type="molecule type" value="Genomic_DNA"/>
</dbReference>
<evidence type="ECO:0000256" key="6">
    <source>
        <dbReference type="PIRSR" id="PIRSR000410-1"/>
    </source>
</evidence>
<dbReference type="SMART" id="SM00138">
    <property type="entry name" value="MeTrc"/>
    <property type="match status" value="1"/>
</dbReference>
<dbReference type="SUPFAM" id="SSF53335">
    <property type="entry name" value="S-adenosyl-L-methionine-dependent methyltransferases"/>
    <property type="match status" value="1"/>
</dbReference>
<dbReference type="SUPFAM" id="SSF47757">
    <property type="entry name" value="Chemotaxis receptor methyltransferase CheR, N-terminal domain"/>
    <property type="match status" value="1"/>
</dbReference>
<sequence length="281" mass="32062">MQSRGVGATESVTRDLVMSDEDFERIRDYIRRRAGISLAPHKREMAYSRLAKRLRALGLARFDSYLALLERADAEEWEYFVNALTTNLTAFFREPAHFPLLADHVRGLGRPPRIWCCASSTGEEPLSIAMTLCETLGESASRSRLLATDIDTQALERARAGVYPLAAAQAMGEARLRRFFLRGTGERSGWAKARPELLGMIEYRRLNLMEPQWGIDEGFDAIFCRNIMIYFDREAQTRLLERFAQRLVPGGLFFAGHSENFSRQTQALRLTRNTIYQRVAS</sequence>
<proteinExistence type="predicted"/>
<feature type="binding site" evidence="6">
    <location>
        <position position="93"/>
    </location>
    <ligand>
        <name>S-adenosyl-L-methionine</name>
        <dbReference type="ChEBI" id="CHEBI:59789"/>
    </ligand>
</feature>
<dbReference type="CDD" id="cd02440">
    <property type="entry name" value="AdoMet_MTases"/>
    <property type="match status" value="1"/>
</dbReference>
<dbReference type="InterPro" id="IPR050903">
    <property type="entry name" value="Bact_Chemotaxis_MeTrfase"/>
</dbReference>
<evidence type="ECO:0000256" key="1">
    <source>
        <dbReference type="ARBA" id="ARBA00001541"/>
    </source>
</evidence>
<feature type="binding site" evidence="6">
    <location>
        <begin position="207"/>
        <end position="208"/>
    </location>
    <ligand>
        <name>S-adenosyl-L-methionine</name>
        <dbReference type="ChEBI" id="CHEBI:59789"/>
    </ligand>
</feature>
<dbReference type="KEGG" id="haa:A5892_13650"/>
<dbReference type="EC" id="2.1.1.80" evidence="5"/>
<keyword evidence="2 5" id="KW-0489">Methyltransferase</keyword>
<dbReference type="InterPro" id="IPR036804">
    <property type="entry name" value="CheR_N_sf"/>
</dbReference>
<dbReference type="InterPro" id="IPR022642">
    <property type="entry name" value="CheR_C"/>
</dbReference>